<dbReference type="Proteomes" id="UP000247755">
    <property type="component" value="Unassembled WGS sequence"/>
</dbReference>
<feature type="compositionally biased region" description="Polar residues" evidence="1">
    <location>
        <begin position="65"/>
        <end position="78"/>
    </location>
</feature>
<sequence length="288" mass="30862">MEAVPRIELTYRAEFFRPSSRRAIGLACFSIVEVRSSIANPHCPSLPGATSPAKDTLPIDLNTASAISSSRTNPSAIGTASPSRASRSTSRHSSTTAHSPIIAKAPFVACASARMPSNNRSPTPRLILSSKHVDSRASVAMRSADNDTISPASAVPARVARRAGSTCCRIARSSVAMESGFRIVLTDSAPLTCGKIRHFRRGRIRDHRQPRVILACDFKRFEHLVRRRRGRARIDAESHCRTVSAGGITRHGSAIRGQDRDVGTTGAARGRAGCRCAGQAEFRIGPTA</sequence>
<accession>A0A318HRT6</accession>
<name>A0A318HRT6_BURPY</name>
<feature type="compositionally biased region" description="Low complexity" evidence="1">
    <location>
        <begin position="79"/>
        <end position="97"/>
    </location>
</feature>
<dbReference type="EMBL" id="QJJY01000056">
    <property type="protein sequence ID" value="PXX21234.1"/>
    <property type="molecule type" value="Genomic_DNA"/>
</dbReference>
<reference evidence="2 3" key="1">
    <citation type="submission" date="2018-05" db="EMBL/GenBank/DDBJ databases">
        <title>Comparative genomics of bacterial root endophytes of switchgrass collected from native prairies over two seasons.</title>
        <authorList>
            <person name="Tang Y."/>
        </authorList>
    </citation>
    <scope>NUCLEOTIDE SEQUENCE [LARGE SCALE GENOMIC DNA]</scope>
    <source>
        <strain evidence="2 3">NFIX32</strain>
    </source>
</reference>
<feature type="region of interest" description="Disordered" evidence="1">
    <location>
        <begin position="65"/>
        <end position="97"/>
    </location>
</feature>
<evidence type="ECO:0000256" key="1">
    <source>
        <dbReference type="SAM" id="MobiDB-lite"/>
    </source>
</evidence>
<protein>
    <submittedName>
        <fullName evidence="2">Uncharacterized protein</fullName>
    </submittedName>
</protein>
<gene>
    <name evidence="2" type="ORF">NA66_10562</name>
</gene>
<organism evidence="2 3">
    <name type="scientific">Burkholderia pyrrocinia</name>
    <name type="common">Pseudomonas pyrrocinia</name>
    <dbReference type="NCBI Taxonomy" id="60550"/>
    <lineage>
        <taxon>Bacteria</taxon>
        <taxon>Pseudomonadati</taxon>
        <taxon>Pseudomonadota</taxon>
        <taxon>Betaproteobacteria</taxon>
        <taxon>Burkholderiales</taxon>
        <taxon>Burkholderiaceae</taxon>
        <taxon>Burkholderia</taxon>
        <taxon>Burkholderia cepacia complex</taxon>
    </lineage>
</organism>
<dbReference type="AlphaFoldDB" id="A0A318HRT6"/>
<evidence type="ECO:0000313" key="2">
    <source>
        <dbReference type="EMBL" id="PXX21234.1"/>
    </source>
</evidence>
<evidence type="ECO:0000313" key="3">
    <source>
        <dbReference type="Proteomes" id="UP000247755"/>
    </source>
</evidence>
<feature type="region of interest" description="Disordered" evidence="1">
    <location>
        <begin position="251"/>
        <end position="270"/>
    </location>
</feature>
<comment type="caution">
    <text evidence="2">The sequence shown here is derived from an EMBL/GenBank/DDBJ whole genome shotgun (WGS) entry which is preliminary data.</text>
</comment>
<proteinExistence type="predicted"/>